<dbReference type="PANTHER" id="PTHR37480:SF1">
    <property type="entry name" value="ENOYL-[ACYL-CARRIER-PROTEIN] REDUCTASE [NADH]"/>
    <property type="match status" value="1"/>
</dbReference>
<reference evidence="2 3" key="1">
    <citation type="submission" date="2019-04" db="EMBL/GenBank/DDBJ databases">
        <authorList>
            <person name="Li Y."/>
            <person name="Wang J."/>
        </authorList>
    </citation>
    <scope>NUCLEOTIDE SEQUENCE [LARGE SCALE GENOMIC DNA]</scope>
    <source>
        <strain evidence="2 3">DSM 14668</strain>
    </source>
</reference>
<gene>
    <name evidence="2" type="ORF">E8A74_09510</name>
</gene>
<protein>
    <recommendedName>
        <fullName evidence="1">Trans-2-enoyl-CoA reductase catalytic domain-containing protein</fullName>
    </recommendedName>
</protein>
<dbReference type="Gene3D" id="3.40.50.720">
    <property type="entry name" value="NAD(P)-binding Rossmann-like Domain"/>
    <property type="match status" value="1"/>
</dbReference>
<dbReference type="PANTHER" id="PTHR37480">
    <property type="entry name" value="ENOYL-[ACYL-CARRIER-PROTEIN] REDUCTASE [NADH]"/>
    <property type="match status" value="1"/>
</dbReference>
<evidence type="ECO:0000313" key="2">
    <source>
        <dbReference type="EMBL" id="TKD10238.1"/>
    </source>
</evidence>
<dbReference type="GO" id="GO:0006633">
    <property type="term" value="P:fatty acid biosynthetic process"/>
    <property type="evidence" value="ECO:0007669"/>
    <property type="project" value="TreeGrafter"/>
</dbReference>
<dbReference type="InterPro" id="IPR024910">
    <property type="entry name" value="Enoyl-CoA_Rdtase_cat_dom"/>
</dbReference>
<dbReference type="GO" id="GO:0050343">
    <property type="term" value="F:trans-2-enoyl-CoA reductase (NADH) activity"/>
    <property type="evidence" value="ECO:0007669"/>
    <property type="project" value="TreeGrafter"/>
</dbReference>
<dbReference type="GO" id="GO:0004318">
    <property type="term" value="F:enoyl-[acyl-carrier-protein] reductase (NADH) activity"/>
    <property type="evidence" value="ECO:0007669"/>
    <property type="project" value="TreeGrafter"/>
</dbReference>
<dbReference type="Pfam" id="PF12241">
    <property type="entry name" value="Enoyl_reductase"/>
    <property type="match status" value="1"/>
</dbReference>
<feature type="domain" description="Trans-2-enoyl-CoA reductase catalytic" evidence="1">
    <location>
        <begin position="95"/>
        <end position="310"/>
    </location>
</feature>
<organism evidence="2 3">
    <name type="scientific">Polyangium fumosum</name>
    <dbReference type="NCBI Taxonomy" id="889272"/>
    <lineage>
        <taxon>Bacteria</taxon>
        <taxon>Pseudomonadati</taxon>
        <taxon>Myxococcota</taxon>
        <taxon>Polyangia</taxon>
        <taxon>Polyangiales</taxon>
        <taxon>Polyangiaceae</taxon>
        <taxon>Polyangium</taxon>
    </lineage>
</organism>
<dbReference type="SUPFAM" id="SSF51735">
    <property type="entry name" value="NAD(P)-binding Rossmann-fold domains"/>
    <property type="match status" value="1"/>
</dbReference>
<dbReference type="Proteomes" id="UP000309215">
    <property type="component" value="Unassembled WGS sequence"/>
</dbReference>
<dbReference type="RefSeq" id="WP_136928638.1">
    <property type="nucleotide sequence ID" value="NZ_SSMQ01000007.1"/>
</dbReference>
<sequence>MNLEVFRKLPLGGTDRRAIVQALAQDGPRVARELLAAQRTLLRPRGARIAKDTAVVILGGSNGITRALAVQLLFGERAAVFGVHYDSEKMQIGGHHVTALVEAATAEGLTARVWNADATKPETVEEVVSALKGQYRAVHLVNGIAAGATKRYAEHGPTNVKDIDVAFDPILQVPDFGRPENIRRVGLVEVEVATDTDIERTNRFMGTSSLLWAEPLAAAGLLARGESVVSFCDYDFEPDDPVYAMGPLAGAKKLQRQTMQEIQDRFGVRTVRLCYPAVGTTALGAIPGGLLMYGLSAQILKERGQYQDVLELGAATAPIFAPEFQSSVFRLDEAYQAALPEFHRRKDALSPENLRPSFTKLYR</sequence>
<dbReference type="InterPro" id="IPR010758">
    <property type="entry name" value="Trans-2-enoyl-CoA_reductase"/>
</dbReference>
<dbReference type="GO" id="GO:0051287">
    <property type="term" value="F:NAD binding"/>
    <property type="evidence" value="ECO:0007669"/>
    <property type="project" value="TreeGrafter"/>
</dbReference>
<comment type="caution">
    <text evidence="2">The sequence shown here is derived from an EMBL/GenBank/DDBJ whole genome shotgun (WGS) entry which is preliminary data.</text>
</comment>
<evidence type="ECO:0000313" key="3">
    <source>
        <dbReference type="Proteomes" id="UP000309215"/>
    </source>
</evidence>
<dbReference type="EMBL" id="SSMQ01000007">
    <property type="protein sequence ID" value="TKD10238.1"/>
    <property type="molecule type" value="Genomic_DNA"/>
</dbReference>
<accession>A0A4U1JGI4</accession>
<keyword evidence="3" id="KW-1185">Reference proteome</keyword>
<dbReference type="OrthoDB" id="5492895at2"/>
<dbReference type="AlphaFoldDB" id="A0A4U1JGI4"/>
<name>A0A4U1JGI4_9BACT</name>
<evidence type="ECO:0000259" key="1">
    <source>
        <dbReference type="Pfam" id="PF12241"/>
    </source>
</evidence>
<dbReference type="InterPro" id="IPR036291">
    <property type="entry name" value="NAD(P)-bd_dom_sf"/>
</dbReference>
<proteinExistence type="predicted"/>